<gene>
    <name evidence="2" type="ORF">F511_26989</name>
</gene>
<evidence type="ECO:0000313" key="3">
    <source>
        <dbReference type="Proteomes" id="UP000250235"/>
    </source>
</evidence>
<feature type="compositionally biased region" description="Polar residues" evidence="1">
    <location>
        <begin position="133"/>
        <end position="150"/>
    </location>
</feature>
<proteinExistence type="predicted"/>
<evidence type="ECO:0000313" key="2">
    <source>
        <dbReference type="EMBL" id="KZV18975.1"/>
    </source>
</evidence>
<name>A0A2Z7AC92_9LAMI</name>
<reference evidence="2 3" key="1">
    <citation type="journal article" date="2015" name="Proc. Natl. Acad. Sci. U.S.A.">
        <title>The resurrection genome of Boea hygrometrica: A blueprint for survival of dehydration.</title>
        <authorList>
            <person name="Xiao L."/>
            <person name="Yang G."/>
            <person name="Zhang L."/>
            <person name="Yang X."/>
            <person name="Zhao S."/>
            <person name="Ji Z."/>
            <person name="Zhou Q."/>
            <person name="Hu M."/>
            <person name="Wang Y."/>
            <person name="Chen M."/>
            <person name="Xu Y."/>
            <person name="Jin H."/>
            <person name="Xiao X."/>
            <person name="Hu G."/>
            <person name="Bao F."/>
            <person name="Hu Y."/>
            <person name="Wan P."/>
            <person name="Li L."/>
            <person name="Deng X."/>
            <person name="Kuang T."/>
            <person name="Xiang C."/>
            <person name="Zhu J.K."/>
            <person name="Oliver M.J."/>
            <person name="He Y."/>
        </authorList>
    </citation>
    <scope>NUCLEOTIDE SEQUENCE [LARGE SCALE GENOMIC DNA]</scope>
    <source>
        <strain evidence="3">cv. XS01</strain>
    </source>
</reference>
<keyword evidence="3" id="KW-1185">Reference proteome</keyword>
<dbReference type="EMBL" id="KV017170">
    <property type="protein sequence ID" value="KZV18975.1"/>
    <property type="molecule type" value="Genomic_DNA"/>
</dbReference>
<feature type="region of interest" description="Disordered" evidence="1">
    <location>
        <begin position="133"/>
        <end position="163"/>
    </location>
</feature>
<sequence length="276" mass="30096">MRIRPPEFETSICDANSSRLLLSSSSPPPPPPRAVAVFAGKIVSGQLDEENPFVLISSGLIVQPDEGVSYLVVDRIGVTTAIYREEPDYCNHGWSQAQVPASPSHLGGRHSDPIVTTPMIALDFSGTTQQSASHNVAPNQISPNKHQSTGYAKHNQNDDASTNLNDAVTDYVSIETSSWAPSRNTIISTNLSRLVPDAILKTRRFTYQNNAVSQLCDWFQNSMHNPPLLDSTCATVTATRHFLIDSCNCAPASSSNHHKRNDCIPKFNQLQATVTI</sequence>
<protein>
    <submittedName>
        <fullName evidence="2">Xaa-pro aminopeptidase</fullName>
    </submittedName>
</protein>
<accession>A0A2Z7AC92</accession>
<dbReference type="GO" id="GO:0004177">
    <property type="term" value="F:aminopeptidase activity"/>
    <property type="evidence" value="ECO:0007669"/>
    <property type="project" value="UniProtKB-KW"/>
</dbReference>
<keyword evidence="2" id="KW-0378">Hydrolase</keyword>
<keyword evidence="2" id="KW-0645">Protease</keyword>
<keyword evidence="2" id="KW-0031">Aminopeptidase</keyword>
<evidence type="ECO:0000256" key="1">
    <source>
        <dbReference type="SAM" id="MobiDB-lite"/>
    </source>
</evidence>
<organism evidence="2 3">
    <name type="scientific">Dorcoceras hygrometricum</name>
    <dbReference type="NCBI Taxonomy" id="472368"/>
    <lineage>
        <taxon>Eukaryota</taxon>
        <taxon>Viridiplantae</taxon>
        <taxon>Streptophyta</taxon>
        <taxon>Embryophyta</taxon>
        <taxon>Tracheophyta</taxon>
        <taxon>Spermatophyta</taxon>
        <taxon>Magnoliopsida</taxon>
        <taxon>eudicotyledons</taxon>
        <taxon>Gunneridae</taxon>
        <taxon>Pentapetalae</taxon>
        <taxon>asterids</taxon>
        <taxon>lamiids</taxon>
        <taxon>Lamiales</taxon>
        <taxon>Gesneriaceae</taxon>
        <taxon>Didymocarpoideae</taxon>
        <taxon>Trichosporeae</taxon>
        <taxon>Loxocarpinae</taxon>
        <taxon>Dorcoceras</taxon>
    </lineage>
</organism>
<dbReference type="Proteomes" id="UP000250235">
    <property type="component" value="Unassembled WGS sequence"/>
</dbReference>
<dbReference type="AlphaFoldDB" id="A0A2Z7AC92"/>